<gene>
    <name evidence="11" type="ORF">HHI36_010753</name>
</gene>
<organism evidence="11 12">
    <name type="scientific">Cryptolaemus montrouzieri</name>
    <dbReference type="NCBI Taxonomy" id="559131"/>
    <lineage>
        <taxon>Eukaryota</taxon>
        <taxon>Metazoa</taxon>
        <taxon>Ecdysozoa</taxon>
        <taxon>Arthropoda</taxon>
        <taxon>Hexapoda</taxon>
        <taxon>Insecta</taxon>
        <taxon>Pterygota</taxon>
        <taxon>Neoptera</taxon>
        <taxon>Endopterygota</taxon>
        <taxon>Coleoptera</taxon>
        <taxon>Polyphaga</taxon>
        <taxon>Cucujiformia</taxon>
        <taxon>Coccinelloidea</taxon>
        <taxon>Coccinellidae</taxon>
        <taxon>Scymninae</taxon>
        <taxon>Scymnini</taxon>
        <taxon>Cryptolaemus</taxon>
    </lineage>
</organism>
<comment type="caution">
    <text evidence="11">The sequence shown here is derived from an EMBL/GenBank/DDBJ whole genome shotgun (WGS) entry which is preliminary data.</text>
</comment>
<evidence type="ECO:0000256" key="6">
    <source>
        <dbReference type="ARBA" id="ARBA00022807"/>
    </source>
</evidence>
<protein>
    <recommendedName>
        <fullName evidence="7">Ubiquitin thioesterase</fullName>
        <ecNumber evidence="7">3.4.19.12</ecNumber>
    </recommendedName>
</protein>
<dbReference type="PANTHER" id="PTHR12931:SF15">
    <property type="entry name" value="UBIQUITIN THIOESTERASE OTUBAIN-LIKE"/>
    <property type="match status" value="1"/>
</dbReference>
<dbReference type="Pfam" id="PF10275">
    <property type="entry name" value="Peptidase_C65"/>
    <property type="match status" value="1"/>
</dbReference>
<dbReference type="FunFam" id="1.20.1300.20:FF:000001">
    <property type="entry name" value="Ubiquitin thioesterase OTUB1"/>
    <property type="match status" value="1"/>
</dbReference>
<comment type="catalytic activity">
    <reaction evidence="1 7">
        <text>Thiol-dependent hydrolysis of ester, thioester, amide, peptide and isopeptide bonds formed by the C-terminal Gly of ubiquitin (a 76-residue protein attached to proteins as an intracellular targeting signal).</text>
        <dbReference type="EC" id="3.4.19.12"/>
    </reaction>
</comment>
<keyword evidence="3 7" id="KW-0645">Protease</keyword>
<dbReference type="Gene3D" id="3.30.200.60">
    <property type="entry name" value="Peptidase C65 Otubain, subdomain 1"/>
    <property type="match status" value="1"/>
</dbReference>
<dbReference type="Proteomes" id="UP001516400">
    <property type="component" value="Unassembled WGS sequence"/>
</dbReference>
<evidence type="ECO:0000256" key="8">
    <source>
        <dbReference type="PIRSR" id="PIRSR013503-1"/>
    </source>
</evidence>
<evidence type="ECO:0000256" key="3">
    <source>
        <dbReference type="ARBA" id="ARBA00022670"/>
    </source>
</evidence>
<dbReference type="InterPro" id="IPR003323">
    <property type="entry name" value="OTU_dom"/>
</dbReference>
<dbReference type="EMBL" id="JABFTP020000001">
    <property type="protein sequence ID" value="KAL3266589.1"/>
    <property type="molecule type" value="Genomic_DNA"/>
</dbReference>
<reference evidence="11 12" key="1">
    <citation type="journal article" date="2021" name="BMC Biol.">
        <title>Horizontally acquired antibacterial genes associated with adaptive radiation of ladybird beetles.</title>
        <authorList>
            <person name="Li H.S."/>
            <person name="Tang X.F."/>
            <person name="Huang Y.H."/>
            <person name="Xu Z.Y."/>
            <person name="Chen M.L."/>
            <person name="Du X.Y."/>
            <person name="Qiu B.Y."/>
            <person name="Chen P.T."/>
            <person name="Zhang W."/>
            <person name="Slipinski A."/>
            <person name="Escalona H.E."/>
            <person name="Waterhouse R.M."/>
            <person name="Zwick A."/>
            <person name="Pang H."/>
        </authorList>
    </citation>
    <scope>NUCLEOTIDE SEQUENCE [LARGE SCALE GENOMIC DNA]</scope>
    <source>
        <strain evidence="11">SYSU2018</strain>
    </source>
</reference>
<dbReference type="CDD" id="cd22763">
    <property type="entry name" value="OTUB1"/>
    <property type="match status" value="1"/>
</dbReference>
<feature type="active site" description="Nucleophile" evidence="8">
    <location>
        <position position="89"/>
    </location>
</feature>
<feature type="site" description="Interacts with free ubiquitin" evidence="9">
    <location>
        <position position="237"/>
    </location>
</feature>
<accession>A0ABD2MJM0</accession>
<evidence type="ECO:0000256" key="5">
    <source>
        <dbReference type="ARBA" id="ARBA00022801"/>
    </source>
</evidence>
<evidence type="ECO:0000256" key="7">
    <source>
        <dbReference type="PIRNR" id="PIRNR013503"/>
    </source>
</evidence>
<dbReference type="AlphaFoldDB" id="A0ABD2MJM0"/>
<dbReference type="GO" id="GO:0043130">
    <property type="term" value="F:ubiquitin binding"/>
    <property type="evidence" value="ECO:0007669"/>
    <property type="project" value="UniProtKB-UniRule"/>
</dbReference>
<sequence>MVIVIMGDEAKNSSTATEDVSQLNQDELIMAQQRQIEKEISETIPLVGDLENILLLEHEYSNDDVYQEKVKNLAKKYKSIRRTRPDGNCFFRAFSFAYIERLLDKKEDFDAFYKKTAKSKDDLVELGFQQFTVEDFYDTYLDVLKRVGDIAEVEGAKTELHSLFNDQGYSDYMVVYLRLLTSGQLQKEKDFYSCFIEGHTTVEDFCHQEVEPMYKESDHIHIIAACAALGTGVRVVYMDRGTGKAVTEHDLPEGCVPSVHLLYRPGHYDILYPI</sequence>
<dbReference type="GO" id="GO:0004843">
    <property type="term" value="F:cysteine-type deubiquitinase activity"/>
    <property type="evidence" value="ECO:0007669"/>
    <property type="project" value="UniProtKB-UniRule"/>
</dbReference>
<evidence type="ECO:0000256" key="1">
    <source>
        <dbReference type="ARBA" id="ARBA00000707"/>
    </source>
</evidence>
<feature type="site" description="Interacts with free ubiquitin" evidence="9">
    <location>
        <position position="223"/>
    </location>
</feature>
<dbReference type="SUPFAM" id="SSF54001">
    <property type="entry name" value="Cysteine proteinases"/>
    <property type="match status" value="1"/>
</dbReference>
<name>A0ABD2MJM0_9CUCU</name>
<evidence type="ECO:0000313" key="11">
    <source>
        <dbReference type="EMBL" id="KAL3266589.1"/>
    </source>
</evidence>
<dbReference type="PROSITE" id="PS50802">
    <property type="entry name" value="OTU"/>
    <property type="match status" value="1"/>
</dbReference>
<evidence type="ECO:0000259" key="10">
    <source>
        <dbReference type="PROSITE" id="PS50802"/>
    </source>
</evidence>
<dbReference type="InterPro" id="IPR016615">
    <property type="entry name" value="Otubain"/>
</dbReference>
<feature type="domain" description="OTU" evidence="10">
    <location>
        <begin position="78"/>
        <end position="274"/>
    </location>
</feature>
<evidence type="ECO:0000256" key="9">
    <source>
        <dbReference type="PIRSR" id="PIRSR013503-2"/>
    </source>
</evidence>
<evidence type="ECO:0000256" key="4">
    <source>
        <dbReference type="ARBA" id="ARBA00022786"/>
    </source>
</evidence>
<keyword evidence="5 7" id="KW-0378">Hydrolase</keyword>
<evidence type="ECO:0000256" key="2">
    <source>
        <dbReference type="ARBA" id="ARBA00006579"/>
    </source>
</evidence>
<keyword evidence="12" id="KW-1185">Reference proteome</keyword>
<dbReference type="PIRSF" id="PIRSF013503">
    <property type="entry name" value="Ubiquitin_thioesterase_Otubain"/>
    <property type="match status" value="1"/>
</dbReference>
<dbReference type="GO" id="GO:0006508">
    <property type="term" value="P:proteolysis"/>
    <property type="evidence" value="ECO:0007669"/>
    <property type="project" value="UniProtKB-KW"/>
</dbReference>
<proteinExistence type="inferred from homology"/>
<evidence type="ECO:0000313" key="12">
    <source>
        <dbReference type="Proteomes" id="UP001516400"/>
    </source>
</evidence>
<feature type="site" description="Interacts with free ubiquitin" evidence="9">
    <location>
        <position position="239"/>
    </location>
</feature>
<dbReference type="InterPro" id="IPR019400">
    <property type="entry name" value="Peptidase_C65_otubain"/>
</dbReference>
<dbReference type="PANTHER" id="PTHR12931">
    <property type="entry name" value="UBIQUITIN THIOLESTERASE PROTEIN OTUB"/>
    <property type="match status" value="1"/>
</dbReference>
<dbReference type="InterPro" id="IPR042467">
    <property type="entry name" value="Peptidase_C65_otubain_sub2"/>
</dbReference>
<feature type="active site" evidence="8">
    <location>
        <position position="86"/>
    </location>
</feature>
<comment type="similarity">
    <text evidence="2 7">Belongs to the peptidase C65 family.</text>
</comment>
<feature type="site" description="Interacts with free ubiquitin" evidence="9">
    <location>
        <position position="263"/>
    </location>
</feature>
<feature type="active site" evidence="8">
    <location>
        <position position="267"/>
    </location>
</feature>
<dbReference type="EC" id="3.4.19.12" evidence="7"/>
<keyword evidence="6 7" id="KW-0788">Thiol protease</keyword>
<keyword evidence="4 7" id="KW-0833">Ubl conjugation pathway</keyword>
<feature type="site" description="Interacts with free ubiquitin" evidence="9">
    <location>
        <position position="268"/>
    </location>
</feature>
<dbReference type="Gene3D" id="1.20.1300.20">
    <property type="entry name" value="Peptidase C65 Otubain, subdomain 2"/>
    <property type="match status" value="1"/>
</dbReference>
<dbReference type="InterPro" id="IPR038765">
    <property type="entry name" value="Papain-like_cys_pep_sf"/>
</dbReference>
<dbReference type="InterPro" id="IPR042468">
    <property type="entry name" value="Peptidase_C65_otubain_sub1"/>
</dbReference>